<sequence length="261" mass="27290">MTGHLLELAAAARRLAARSADWPLPAYAATGEEVTVTEYLEARAREAAHTAELSVLVAAVHEFAADLDAWTKAGYGFADLPDEFAAPSPALPGKRYYPALGRVRRLSADLGTDATTAYRNTAEALHLLTGLLDHLRLHPDRLREATERQTTLALRLTSLEGIPRREARLIAADYLTAAAARCLPPAATVPALLAEAAAARGRSITDPRRALRGLAAAGSPGTGANPVGGDEHPPGRGPIPPPAQPGPARDPSLPSGPLPAC</sequence>
<name>A0A1I4C503_9PSEU</name>
<dbReference type="RefSeq" id="WP_091515758.1">
    <property type="nucleotide sequence ID" value="NZ_CBDQZW010000063.1"/>
</dbReference>
<reference evidence="3 4" key="1">
    <citation type="submission" date="2016-10" db="EMBL/GenBank/DDBJ databases">
        <authorList>
            <person name="de Groot N.N."/>
        </authorList>
    </citation>
    <scope>NUCLEOTIDE SEQUENCE [LARGE SCALE GENOMIC DNA]</scope>
    <source>
        <strain evidence="3 4">DSM 44468</strain>
    </source>
</reference>
<protein>
    <submittedName>
        <fullName evidence="3">Argininosuccinate lyase</fullName>
    </submittedName>
</protein>
<dbReference type="Gene3D" id="1.20.200.10">
    <property type="entry name" value="Fumarase/aspartase (Central domain)"/>
    <property type="match status" value="1"/>
</dbReference>
<dbReference type="InterPro" id="IPR008948">
    <property type="entry name" value="L-Aspartase-like"/>
</dbReference>
<keyword evidence="4" id="KW-1185">Reference proteome</keyword>
<feature type="compositionally biased region" description="Pro residues" evidence="2">
    <location>
        <begin position="235"/>
        <end position="245"/>
    </location>
</feature>
<dbReference type="SUPFAM" id="SSF48557">
    <property type="entry name" value="L-aspartase-like"/>
    <property type="match status" value="1"/>
</dbReference>
<evidence type="ECO:0000256" key="1">
    <source>
        <dbReference type="ARBA" id="ARBA00023239"/>
    </source>
</evidence>
<dbReference type="AlphaFoldDB" id="A0A1I4C503"/>
<proteinExistence type="predicted"/>
<organism evidence="3 4">
    <name type="scientific">Amycolatopsis sacchari</name>
    <dbReference type="NCBI Taxonomy" id="115433"/>
    <lineage>
        <taxon>Bacteria</taxon>
        <taxon>Bacillati</taxon>
        <taxon>Actinomycetota</taxon>
        <taxon>Actinomycetes</taxon>
        <taxon>Pseudonocardiales</taxon>
        <taxon>Pseudonocardiaceae</taxon>
        <taxon>Amycolatopsis</taxon>
    </lineage>
</organism>
<evidence type="ECO:0000313" key="3">
    <source>
        <dbReference type="EMBL" id="SFK76162.1"/>
    </source>
</evidence>
<evidence type="ECO:0000313" key="4">
    <source>
        <dbReference type="Proteomes" id="UP000199025"/>
    </source>
</evidence>
<dbReference type="Proteomes" id="UP000199025">
    <property type="component" value="Unassembled WGS sequence"/>
</dbReference>
<keyword evidence="1 3" id="KW-0456">Lyase</keyword>
<dbReference type="STRING" id="115433.SAMN05421835_13250"/>
<dbReference type="GO" id="GO:0016829">
    <property type="term" value="F:lyase activity"/>
    <property type="evidence" value="ECO:0007669"/>
    <property type="project" value="UniProtKB-KW"/>
</dbReference>
<accession>A0A1I4C503</accession>
<dbReference type="EMBL" id="FORP01000032">
    <property type="protein sequence ID" value="SFK76162.1"/>
    <property type="molecule type" value="Genomic_DNA"/>
</dbReference>
<feature type="region of interest" description="Disordered" evidence="2">
    <location>
        <begin position="214"/>
        <end position="261"/>
    </location>
</feature>
<gene>
    <name evidence="3" type="ORF">SAMN05421835_13250</name>
</gene>
<evidence type="ECO:0000256" key="2">
    <source>
        <dbReference type="SAM" id="MobiDB-lite"/>
    </source>
</evidence>